<sequence>MLNVALLSRWHVHADDYAREASENENVSIELVWDEEVERGEKWAKELGVPFEGDLHAVLSNPAIDAVIVNTPTNLHKEIILAAATKKKHIFTEKVLAFSREECEEIFETVDEQGVNLMVSLPRLTESCYLYAQKVVNKGLLGKLTMIRCRLAHNGAVPIEGKDQGWLPERFFDKEQCGGGSLIDLGAHPIYLTNRLAGSVLALNARLQQTNGIGVDDNAVVLLEYESGALGVVETSFLSNGSPFQLELYGTEGTLLMEDEQIRLKSRQSGEGEWVIPEEVLPALPMPMQQWIRAIKDGTAPTITREDVVNLTTINEAAAVSHKKGRRIELRELAEQVNG</sequence>
<dbReference type="KEGG" id="vil:CFK37_00015"/>
<dbReference type="Proteomes" id="UP000198312">
    <property type="component" value="Chromosome"/>
</dbReference>
<dbReference type="EMBL" id="CP022315">
    <property type="protein sequence ID" value="ASK60705.1"/>
    <property type="molecule type" value="Genomic_DNA"/>
</dbReference>
<evidence type="ECO:0000313" key="4">
    <source>
        <dbReference type="Proteomes" id="UP000198312"/>
    </source>
</evidence>
<evidence type="ECO:0000259" key="2">
    <source>
        <dbReference type="Pfam" id="PF22725"/>
    </source>
</evidence>
<dbReference type="PANTHER" id="PTHR43377:SF1">
    <property type="entry name" value="BILIVERDIN REDUCTASE A"/>
    <property type="match status" value="1"/>
</dbReference>
<feature type="domain" description="Gfo/Idh/MocA-like oxidoreductase N-terminal" evidence="1">
    <location>
        <begin position="17"/>
        <end position="119"/>
    </location>
</feature>
<reference evidence="3 4" key="1">
    <citation type="submission" date="2017-07" db="EMBL/GenBank/DDBJ databases">
        <title>Virgibacillus sp. LM2416.</title>
        <authorList>
            <person name="Tak E.J."/>
            <person name="Bae J.-W."/>
        </authorList>
    </citation>
    <scope>NUCLEOTIDE SEQUENCE [LARGE SCALE GENOMIC DNA]</scope>
    <source>
        <strain evidence="3 4">LM2416</strain>
    </source>
</reference>
<dbReference type="SUPFAM" id="SSF55347">
    <property type="entry name" value="Glyceraldehyde-3-phosphate dehydrogenase-like, C-terminal domain"/>
    <property type="match status" value="1"/>
</dbReference>
<feature type="domain" description="GFO/IDH/MocA-like oxidoreductase" evidence="2">
    <location>
        <begin position="129"/>
        <end position="255"/>
    </location>
</feature>
<organism evidence="3 4">
    <name type="scientific">Virgibacillus phasianinus</name>
    <dbReference type="NCBI Taxonomy" id="2017483"/>
    <lineage>
        <taxon>Bacteria</taxon>
        <taxon>Bacillati</taxon>
        <taxon>Bacillota</taxon>
        <taxon>Bacilli</taxon>
        <taxon>Bacillales</taxon>
        <taxon>Bacillaceae</taxon>
        <taxon>Virgibacillus</taxon>
    </lineage>
</organism>
<gene>
    <name evidence="3" type="ORF">CFK37_00015</name>
</gene>
<protein>
    <submittedName>
        <fullName evidence="3">Dehydrogenase</fullName>
    </submittedName>
</protein>
<dbReference type="Pfam" id="PF01408">
    <property type="entry name" value="GFO_IDH_MocA"/>
    <property type="match status" value="1"/>
</dbReference>
<evidence type="ECO:0000259" key="1">
    <source>
        <dbReference type="Pfam" id="PF01408"/>
    </source>
</evidence>
<dbReference type="RefSeq" id="WP_089059982.1">
    <property type="nucleotide sequence ID" value="NZ_CP022315.1"/>
</dbReference>
<name>A0A220TY72_9BACI</name>
<dbReference type="InterPro" id="IPR055170">
    <property type="entry name" value="GFO_IDH_MocA-like_dom"/>
</dbReference>
<dbReference type="Gene3D" id="3.40.50.720">
    <property type="entry name" value="NAD(P)-binding Rossmann-like Domain"/>
    <property type="match status" value="1"/>
</dbReference>
<dbReference type="InterPro" id="IPR036291">
    <property type="entry name" value="NAD(P)-bd_dom_sf"/>
</dbReference>
<dbReference type="AlphaFoldDB" id="A0A220TY72"/>
<keyword evidence="4" id="KW-1185">Reference proteome</keyword>
<proteinExistence type="predicted"/>
<dbReference type="Pfam" id="PF22725">
    <property type="entry name" value="GFO_IDH_MocA_C3"/>
    <property type="match status" value="1"/>
</dbReference>
<evidence type="ECO:0000313" key="3">
    <source>
        <dbReference type="EMBL" id="ASK60705.1"/>
    </source>
</evidence>
<dbReference type="SUPFAM" id="SSF51735">
    <property type="entry name" value="NAD(P)-binding Rossmann-fold domains"/>
    <property type="match status" value="1"/>
</dbReference>
<dbReference type="OrthoDB" id="9815825at2"/>
<dbReference type="GO" id="GO:0000166">
    <property type="term" value="F:nucleotide binding"/>
    <property type="evidence" value="ECO:0007669"/>
    <property type="project" value="InterPro"/>
</dbReference>
<dbReference type="PANTHER" id="PTHR43377">
    <property type="entry name" value="BILIVERDIN REDUCTASE A"/>
    <property type="match status" value="1"/>
</dbReference>
<dbReference type="Gene3D" id="3.30.360.10">
    <property type="entry name" value="Dihydrodipicolinate Reductase, domain 2"/>
    <property type="match status" value="1"/>
</dbReference>
<dbReference type="InterPro" id="IPR000683">
    <property type="entry name" value="Gfo/Idh/MocA-like_OxRdtase_N"/>
</dbReference>
<accession>A0A220TY72</accession>
<dbReference type="InterPro" id="IPR051450">
    <property type="entry name" value="Gfo/Idh/MocA_Oxidoreductases"/>
</dbReference>